<dbReference type="Gene3D" id="1.10.150.320">
    <property type="entry name" value="Photosystem II 12 kDa extrinsic protein"/>
    <property type="match status" value="1"/>
</dbReference>
<reference evidence="3" key="1">
    <citation type="journal article" date="2009" name="Environ. Microbiol.">
        <title>The genome of Polaromonas naphthalenivorans strain CJ2, isolated from coal tar-contaminated sediment, reveals physiological and metabolic versatility and evolution through extensive horizontal gene transfer.</title>
        <authorList>
            <person name="Yagi J.M."/>
            <person name="Sims D."/>
            <person name="Brettin T."/>
            <person name="Bruce D."/>
            <person name="Madsen E.L."/>
        </authorList>
    </citation>
    <scope>NUCLEOTIDE SEQUENCE [LARGE SCALE GENOMIC DNA]</scope>
    <source>
        <strain evidence="3">CJ2</strain>
    </source>
</reference>
<sequence>MFKKLLAFLAAMSLTAAFAAVDINKASEAELDGIKGVGPATSQRIVAERKKSEFKSWDDFIARVKGVGEKNAAKFSAEGMTVAGAPYQAENKTDAKTAKKDEKAIAVKPAASAASAAKN</sequence>
<dbReference type="PANTHER" id="PTHR21180:SF32">
    <property type="entry name" value="ENDONUCLEASE_EXONUCLEASE_PHOSPHATASE FAMILY DOMAIN-CONTAINING PROTEIN 1"/>
    <property type="match status" value="1"/>
</dbReference>
<dbReference type="EMBL" id="CP000529">
    <property type="protein sequence ID" value="ABM38104.1"/>
    <property type="molecule type" value="Genomic_DNA"/>
</dbReference>
<keyword evidence="1" id="KW-0732">Signal</keyword>
<evidence type="ECO:0000313" key="2">
    <source>
        <dbReference type="EMBL" id="ABM38104.1"/>
    </source>
</evidence>
<gene>
    <name evidence="2" type="ordered locus">Pnap_2802</name>
</gene>
<dbReference type="AlphaFoldDB" id="A1VR26"/>
<dbReference type="Proteomes" id="UP000000644">
    <property type="component" value="Chromosome"/>
</dbReference>
<evidence type="ECO:0000313" key="3">
    <source>
        <dbReference type="Proteomes" id="UP000000644"/>
    </source>
</evidence>
<dbReference type="Pfam" id="PF12836">
    <property type="entry name" value="HHH_3"/>
    <property type="match status" value="1"/>
</dbReference>
<evidence type="ECO:0008006" key="4">
    <source>
        <dbReference type="Google" id="ProtNLM"/>
    </source>
</evidence>
<dbReference type="InterPro" id="IPR051675">
    <property type="entry name" value="Endo/Exo/Phosphatase_dom_1"/>
</dbReference>
<organism evidence="2 3">
    <name type="scientific">Polaromonas naphthalenivorans (strain CJ2)</name>
    <dbReference type="NCBI Taxonomy" id="365044"/>
    <lineage>
        <taxon>Bacteria</taxon>
        <taxon>Pseudomonadati</taxon>
        <taxon>Pseudomonadota</taxon>
        <taxon>Betaproteobacteria</taxon>
        <taxon>Burkholderiales</taxon>
        <taxon>Comamonadaceae</taxon>
        <taxon>Polaromonas</taxon>
    </lineage>
</organism>
<dbReference type="STRING" id="365044.Pnap_2802"/>
<protein>
    <recommendedName>
        <fullName evidence="4">Helix-hairpin-helix motif protein</fullName>
    </recommendedName>
</protein>
<dbReference type="OrthoDB" id="8687931at2"/>
<dbReference type="SUPFAM" id="SSF47781">
    <property type="entry name" value="RuvA domain 2-like"/>
    <property type="match status" value="1"/>
</dbReference>
<name>A1VR26_POLNA</name>
<proteinExistence type="predicted"/>
<evidence type="ECO:0000256" key="1">
    <source>
        <dbReference type="SAM" id="SignalP"/>
    </source>
</evidence>
<dbReference type="KEGG" id="pna:Pnap_2802"/>
<dbReference type="PANTHER" id="PTHR21180">
    <property type="entry name" value="ENDONUCLEASE/EXONUCLEASE/PHOSPHATASE FAMILY DOMAIN-CONTAINING PROTEIN 1"/>
    <property type="match status" value="1"/>
</dbReference>
<keyword evidence="3" id="KW-1185">Reference proteome</keyword>
<dbReference type="HOGENOM" id="CLU_052011_4_1_4"/>
<accession>A1VR26</accession>
<dbReference type="eggNOG" id="COG1555">
    <property type="taxonomic scope" value="Bacteria"/>
</dbReference>
<feature type="signal peptide" evidence="1">
    <location>
        <begin position="1"/>
        <end position="19"/>
    </location>
</feature>
<dbReference type="InterPro" id="IPR010994">
    <property type="entry name" value="RuvA_2-like"/>
</dbReference>
<feature type="chain" id="PRO_5002639987" description="Helix-hairpin-helix motif protein" evidence="1">
    <location>
        <begin position="20"/>
        <end position="119"/>
    </location>
</feature>